<dbReference type="PRINTS" id="PR01217">
    <property type="entry name" value="PRICHEXTENSN"/>
</dbReference>
<reference evidence="2" key="1">
    <citation type="journal article" date="2023" name="Mol. Phylogenet. Evol.">
        <title>Genome-scale phylogeny and comparative genomics of the fungal order Sordariales.</title>
        <authorList>
            <person name="Hensen N."/>
            <person name="Bonometti L."/>
            <person name="Westerberg I."/>
            <person name="Brannstrom I.O."/>
            <person name="Guillou S."/>
            <person name="Cros-Aarteil S."/>
            <person name="Calhoun S."/>
            <person name="Haridas S."/>
            <person name="Kuo A."/>
            <person name="Mondo S."/>
            <person name="Pangilinan J."/>
            <person name="Riley R."/>
            <person name="LaButti K."/>
            <person name="Andreopoulos B."/>
            <person name="Lipzen A."/>
            <person name="Chen C."/>
            <person name="Yan M."/>
            <person name="Daum C."/>
            <person name="Ng V."/>
            <person name="Clum A."/>
            <person name="Steindorff A."/>
            <person name="Ohm R.A."/>
            <person name="Martin F."/>
            <person name="Silar P."/>
            <person name="Natvig D.O."/>
            <person name="Lalanne C."/>
            <person name="Gautier V."/>
            <person name="Ament-Velasquez S.L."/>
            <person name="Kruys A."/>
            <person name="Hutchinson M.I."/>
            <person name="Powell A.J."/>
            <person name="Barry K."/>
            <person name="Miller A.N."/>
            <person name="Grigoriev I.V."/>
            <person name="Debuchy R."/>
            <person name="Gladieux P."/>
            <person name="Hiltunen Thoren M."/>
            <person name="Johannesson H."/>
        </authorList>
    </citation>
    <scope>NUCLEOTIDE SEQUENCE</scope>
    <source>
        <strain evidence="2">PSN293</strain>
    </source>
</reference>
<feature type="compositionally biased region" description="Low complexity" evidence="1">
    <location>
        <begin position="50"/>
        <end position="59"/>
    </location>
</feature>
<comment type="caution">
    <text evidence="2">The sequence shown here is derived from an EMBL/GenBank/DDBJ whole genome shotgun (WGS) entry which is preliminary data.</text>
</comment>
<evidence type="ECO:0000313" key="3">
    <source>
        <dbReference type="Proteomes" id="UP001301769"/>
    </source>
</evidence>
<feature type="compositionally biased region" description="Basic and acidic residues" evidence="1">
    <location>
        <begin position="169"/>
        <end position="183"/>
    </location>
</feature>
<dbReference type="EMBL" id="MU858148">
    <property type="protein sequence ID" value="KAK4211459.1"/>
    <property type="molecule type" value="Genomic_DNA"/>
</dbReference>
<feature type="compositionally biased region" description="Polar residues" evidence="1">
    <location>
        <begin position="60"/>
        <end position="69"/>
    </location>
</feature>
<sequence>MGCFSSKPTPPPSPSRPSRPTKRPPHKPPPPRISTPSAVQRSPSLPPSPSSVAPAPTASENIITYQTQEPPSESPSPRRRRVSNSPTKRSSTGSITASGYKHYSTPSPDATDSSPSYEYSRPSAAETKQSDNRPSRSDTKKSNSRTPTPPSTRTRAPSSISQRTPILLYEKDSAPTLHRREGPSHGVHKMSEQSQTSYSQQVRQPTFLTHQTVLDQTDSQRRTFVCKLARACL</sequence>
<feature type="compositionally biased region" description="Low complexity" evidence="1">
    <location>
        <begin position="104"/>
        <end position="116"/>
    </location>
</feature>
<reference evidence="2" key="2">
    <citation type="submission" date="2023-05" db="EMBL/GenBank/DDBJ databases">
        <authorList>
            <consortium name="Lawrence Berkeley National Laboratory"/>
            <person name="Steindorff A."/>
            <person name="Hensen N."/>
            <person name="Bonometti L."/>
            <person name="Westerberg I."/>
            <person name="Brannstrom I.O."/>
            <person name="Guillou S."/>
            <person name="Cros-Aarteil S."/>
            <person name="Calhoun S."/>
            <person name="Haridas S."/>
            <person name="Kuo A."/>
            <person name="Mondo S."/>
            <person name="Pangilinan J."/>
            <person name="Riley R."/>
            <person name="Labutti K."/>
            <person name="Andreopoulos B."/>
            <person name="Lipzen A."/>
            <person name="Chen C."/>
            <person name="Yanf M."/>
            <person name="Daum C."/>
            <person name="Ng V."/>
            <person name="Clum A."/>
            <person name="Ohm R."/>
            <person name="Martin F."/>
            <person name="Silar P."/>
            <person name="Natvig D."/>
            <person name="Lalanne C."/>
            <person name="Gautier V."/>
            <person name="Ament-Velasquez S.L."/>
            <person name="Kruys A."/>
            <person name="Hutchinson M.I."/>
            <person name="Powell A.J."/>
            <person name="Barry K."/>
            <person name="Miller A.N."/>
            <person name="Grigoriev I.V."/>
            <person name="Debuchy R."/>
            <person name="Gladieux P."/>
            <person name="Thoren M.H."/>
            <person name="Johannesson H."/>
        </authorList>
    </citation>
    <scope>NUCLEOTIDE SEQUENCE</scope>
    <source>
        <strain evidence="2">PSN293</strain>
    </source>
</reference>
<protein>
    <submittedName>
        <fullName evidence="2">Uncharacterized protein</fullName>
    </submittedName>
</protein>
<feature type="compositionally biased region" description="Polar residues" evidence="1">
    <location>
        <begin position="87"/>
        <end position="97"/>
    </location>
</feature>
<keyword evidence="3" id="KW-1185">Reference proteome</keyword>
<feature type="compositionally biased region" description="Pro residues" evidence="1">
    <location>
        <begin position="8"/>
        <end position="17"/>
    </location>
</feature>
<evidence type="ECO:0000313" key="2">
    <source>
        <dbReference type="EMBL" id="KAK4211459.1"/>
    </source>
</evidence>
<feature type="compositionally biased region" description="Polar residues" evidence="1">
    <location>
        <begin position="192"/>
        <end position="201"/>
    </location>
</feature>
<organism evidence="2 3">
    <name type="scientific">Rhypophila decipiens</name>
    <dbReference type="NCBI Taxonomy" id="261697"/>
    <lineage>
        <taxon>Eukaryota</taxon>
        <taxon>Fungi</taxon>
        <taxon>Dikarya</taxon>
        <taxon>Ascomycota</taxon>
        <taxon>Pezizomycotina</taxon>
        <taxon>Sordariomycetes</taxon>
        <taxon>Sordariomycetidae</taxon>
        <taxon>Sordariales</taxon>
        <taxon>Naviculisporaceae</taxon>
        <taxon>Rhypophila</taxon>
    </lineage>
</organism>
<evidence type="ECO:0000256" key="1">
    <source>
        <dbReference type="SAM" id="MobiDB-lite"/>
    </source>
</evidence>
<feature type="compositionally biased region" description="Basic and acidic residues" evidence="1">
    <location>
        <begin position="128"/>
        <end position="141"/>
    </location>
</feature>
<feature type="region of interest" description="Disordered" evidence="1">
    <location>
        <begin position="1"/>
        <end position="201"/>
    </location>
</feature>
<name>A0AAN6Y2L0_9PEZI</name>
<accession>A0AAN6Y2L0</accession>
<proteinExistence type="predicted"/>
<dbReference type="Proteomes" id="UP001301769">
    <property type="component" value="Unassembled WGS sequence"/>
</dbReference>
<gene>
    <name evidence="2" type="ORF">QBC37DRAFT_446144</name>
</gene>
<dbReference type="AlphaFoldDB" id="A0AAN6Y2L0"/>